<evidence type="ECO:0000256" key="4">
    <source>
        <dbReference type="ARBA" id="ARBA00022741"/>
    </source>
</evidence>
<keyword evidence="9" id="KW-0472">Membrane</keyword>
<dbReference type="Proteomes" id="UP001268542">
    <property type="component" value="Unassembled WGS sequence"/>
</dbReference>
<dbReference type="GO" id="GO:0016301">
    <property type="term" value="F:kinase activity"/>
    <property type="evidence" value="ECO:0007669"/>
    <property type="project" value="UniProtKB-KW"/>
</dbReference>
<feature type="compositionally biased region" description="Polar residues" evidence="8">
    <location>
        <begin position="392"/>
        <end position="401"/>
    </location>
</feature>
<dbReference type="InterPro" id="IPR008271">
    <property type="entry name" value="Ser/Thr_kinase_AS"/>
</dbReference>
<keyword evidence="6 7" id="KW-0067">ATP-binding</keyword>
<evidence type="ECO:0000259" key="10">
    <source>
        <dbReference type="PROSITE" id="PS50011"/>
    </source>
</evidence>
<feature type="compositionally biased region" description="Low complexity" evidence="8">
    <location>
        <begin position="306"/>
        <end position="323"/>
    </location>
</feature>
<dbReference type="PROSITE" id="PS00108">
    <property type="entry name" value="PROTEIN_KINASE_ST"/>
    <property type="match status" value="1"/>
</dbReference>
<dbReference type="SUPFAM" id="SSF56112">
    <property type="entry name" value="Protein kinase-like (PK-like)"/>
    <property type="match status" value="1"/>
</dbReference>
<dbReference type="PANTHER" id="PTHR43289">
    <property type="entry name" value="MITOGEN-ACTIVATED PROTEIN KINASE KINASE KINASE 20-RELATED"/>
    <property type="match status" value="1"/>
</dbReference>
<feature type="compositionally biased region" description="Gly residues" evidence="8">
    <location>
        <begin position="289"/>
        <end position="305"/>
    </location>
</feature>
<evidence type="ECO:0000256" key="1">
    <source>
        <dbReference type="ARBA" id="ARBA00012513"/>
    </source>
</evidence>
<evidence type="ECO:0000256" key="6">
    <source>
        <dbReference type="ARBA" id="ARBA00022840"/>
    </source>
</evidence>
<dbReference type="EMBL" id="JAVYII010000009">
    <property type="protein sequence ID" value="MDT9594903.1"/>
    <property type="molecule type" value="Genomic_DNA"/>
</dbReference>
<evidence type="ECO:0000256" key="9">
    <source>
        <dbReference type="SAM" id="Phobius"/>
    </source>
</evidence>
<dbReference type="Pfam" id="PF00069">
    <property type="entry name" value="Pkinase"/>
    <property type="match status" value="1"/>
</dbReference>
<feature type="domain" description="Protein kinase" evidence="10">
    <location>
        <begin position="14"/>
        <end position="271"/>
    </location>
</feature>
<evidence type="ECO:0000256" key="8">
    <source>
        <dbReference type="SAM" id="MobiDB-lite"/>
    </source>
</evidence>
<comment type="caution">
    <text evidence="11">The sequence shown here is derived from an EMBL/GenBank/DDBJ whole genome shotgun (WGS) entry which is preliminary data.</text>
</comment>
<name>A0ABU3Q065_9ACTN</name>
<dbReference type="InterPro" id="IPR000719">
    <property type="entry name" value="Prot_kinase_dom"/>
</dbReference>
<dbReference type="PANTHER" id="PTHR43289:SF6">
    <property type="entry name" value="SERINE_THREONINE-PROTEIN KINASE NEKL-3"/>
    <property type="match status" value="1"/>
</dbReference>
<keyword evidence="12" id="KW-1185">Reference proteome</keyword>
<dbReference type="InterPro" id="IPR017441">
    <property type="entry name" value="Protein_kinase_ATP_BS"/>
</dbReference>
<dbReference type="CDD" id="cd14014">
    <property type="entry name" value="STKc_PknB_like"/>
    <property type="match status" value="1"/>
</dbReference>
<evidence type="ECO:0000256" key="5">
    <source>
        <dbReference type="ARBA" id="ARBA00022777"/>
    </source>
</evidence>
<protein>
    <recommendedName>
        <fullName evidence="1">non-specific serine/threonine protein kinase</fullName>
        <ecNumber evidence="1">2.7.11.1</ecNumber>
    </recommendedName>
</protein>
<dbReference type="PROSITE" id="PS00107">
    <property type="entry name" value="PROTEIN_KINASE_ATP"/>
    <property type="match status" value="1"/>
</dbReference>
<proteinExistence type="predicted"/>
<dbReference type="EC" id="2.7.11.1" evidence="1"/>
<feature type="compositionally biased region" description="Low complexity" evidence="8">
    <location>
        <begin position="402"/>
        <end position="431"/>
    </location>
</feature>
<organism evidence="11 12">
    <name type="scientific">Nocardioides imazamoxiresistens</name>
    <dbReference type="NCBI Taxonomy" id="3231893"/>
    <lineage>
        <taxon>Bacteria</taxon>
        <taxon>Bacillati</taxon>
        <taxon>Actinomycetota</taxon>
        <taxon>Actinomycetes</taxon>
        <taxon>Propionibacteriales</taxon>
        <taxon>Nocardioidaceae</taxon>
        <taxon>Nocardioides</taxon>
    </lineage>
</organism>
<reference evidence="11 12" key="1">
    <citation type="submission" date="2023-08" db="EMBL/GenBank/DDBJ databases">
        <title>Nocardioides seae sp. nov., a bacterium isolated from a soil.</title>
        <authorList>
            <person name="Wang X."/>
        </authorList>
    </citation>
    <scope>NUCLEOTIDE SEQUENCE [LARGE SCALE GENOMIC DNA]</scope>
    <source>
        <strain evidence="11 12">YZH12</strain>
    </source>
</reference>
<sequence>MAKFPEVGDQFGPYTITSQIGQGGMGVVYAAEQSGLGRTVALKVLAPQYAAQDDYHERFVREASTLARLDSVHVIHIYDHGEQDGCLFIAMQNVRGGDLGQAIKASGGLGVRDGAELVGQTAAALHDAHKAGVIHRDVKPSNVLLRDHSDDPHAYLCDFGIAQGNQPGLTVAGSVAGTMGYMAPERCRGEAATPATDIYALGCVLWTTFAGRAPYSGTDVEVGLSHISDPIPQFVEDTPIARMVNAVLRRSMAKDPAARYPDAAAMRRDLRAISDRARGQGEIRLQPDQGGGKGLGGPSGTGGSSAGARSAPSTPSGASSPSGVRARPTGPRLDAPPPRSAGGPGGPGRVDQPSQGSRGSSPVLPARPGAGRHGGSSASNPAAPLPRRPEGSSASNPTHRASSSPSNPSQVSHPAQRPAGASTGSPARPASGGSGGPSGQAIAALAVAAGAVVILLIVVLLTA</sequence>
<feature type="transmembrane region" description="Helical" evidence="9">
    <location>
        <begin position="441"/>
        <end position="461"/>
    </location>
</feature>
<keyword evidence="9" id="KW-0812">Transmembrane</keyword>
<feature type="binding site" evidence="7">
    <location>
        <position position="43"/>
    </location>
    <ligand>
        <name>ATP</name>
        <dbReference type="ChEBI" id="CHEBI:30616"/>
    </ligand>
</feature>
<evidence type="ECO:0000313" key="12">
    <source>
        <dbReference type="Proteomes" id="UP001268542"/>
    </source>
</evidence>
<accession>A0ABU3Q065</accession>
<keyword evidence="4 7" id="KW-0547">Nucleotide-binding</keyword>
<keyword evidence="9" id="KW-1133">Transmembrane helix</keyword>
<evidence type="ECO:0000256" key="2">
    <source>
        <dbReference type="ARBA" id="ARBA00022527"/>
    </source>
</evidence>
<dbReference type="SMART" id="SM00220">
    <property type="entry name" value="S_TKc"/>
    <property type="match status" value="1"/>
</dbReference>
<dbReference type="Gene3D" id="1.10.510.10">
    <property type="entry name" value="Transferase(Phosphotransferase) domain 1"/>
    <property type="match status" value="1"/>
</dbReference>
<keyword evidence="5 11" id="KW-0418">Kinase</keyword>
<dbReference type="PROSITE" id="PS50011">
    <property type="entry name" value="PROTEIN_KINASE_DOM"/>
    <property type="match status" value="1"/>
</dbReference>
<dbReference type="InterPro" id="IPR011009">
    <property type="entry name" value="Kinase-like_dom_sf"/>
</dbReference>
<dbReference type="RefSeq" id="WP_315735139.1">
    <property type="nucleotide sequence ID" value="NZ_JAVYII010000009.1"/>
</dbReference>
<keyword evidence="3" id="KW-0808">Transferase</keyword>
<dbReference type="Gene3D" id="3.30.200.20">
    <property type="entry name" value="Phosphorylase Kinase, domain 1"/>
    <property type="match status" value="1"/>
</dbReference>
<evidence type="ECO:0000313" key="11">
    <source>
        <dbReference type="EMBL" id="MDT9594903.1"/>
    </source>
</evidence>
<gene>
    <name evidence="11" type="ORF">RDV89_17575</name>
</gene>
<evidence type="ECO:0000256" key="7">
    <source>
        <dbReference type="PROSITE-ProRule" id="PRU10141"/>
    </source>
</evidence>
<evidence type="ECO:0000256" key="3">
    <source>
        <dbReference type="ARBA" id="ARBA00022679"/>
    </source>
</evidence>
<feature type="region of interest" description="Disordered" evidence="8">
    <location>
        <begin position="275"/>
        <end position="438"/>
    </location>
</feature>
<keyword evidence="2" id="KW-0723">Serine/threonine-protein kinase</keyword>